<keyword evidence="2" id="KW-0520">NAD</keyword>
<proteinExistence type="predicted"/>
<dbReference type="PANTHER" id="PTHR42862:SF1">
    <property type="entry name" value="DELTA-1-PYRROLINE-5-CARBOXYLATE DEHYDROGENASE 2, ISOFORM A-RELATED"/>
    <property type="match status" value="1"/>
</dbReference>
<evidence type="ECO:0000256" key="1">
    <source>
        <dbReference type="ARBA" id="ARBA00023002"/>
    </source>
</evidence>
<name>A0A9P7DEI1_9AGAM</name>
<organism evidence="3 4">
    <name type="scientific">Suillus plorans</name>
    <dbReference type="NCBI Taxonomy" id="116603"/>
    <lineage>
        <taxon>Eukaryota</taxon>
        <taxon>Fungi</taxon>
        <taxon>Dikarya</taxon>
        <taxon>Basidiomycota</taxon>
        <taxon>Agaricomycotina</taxon>
        <taxon>Agaricomycetes</taxon>
        <taxon>Agaricomycetidae</taxon>
        <taxon>Boletales</taxon>
        <taxon>Suillineae</taxon>
        <taxon>Suillaceae</taxon>
        <taxon>Suillus</taxon>
    </lineage>
</organism>
<dbReference type="AlphaFoldDB" id="A0A9P7DEI1"/>
<evidence type="ECO:0000313" key="3">
    <source>
        <dbReference type="EMBL" id="KAG1789587.1"/>
    </source>
</evidence>
<dbReference type="InterPro" id="IPR016163">
    <property type="entry name" value="Ald_DH_C"/>
</dbReference>
<comment type="caution">
    <text evidence="3">The sequence shown here is derived from an EMBL/GenBank/DDBJ whole genome shotgun (WGS) entry which is preliminary data.</text>
</comment>
<dbReference type="SUPFAM" id="SSF53720">
    <property type="entry name" value="ALDH-like"/>
    <property type="match status" value="1"/>
</dbReference>
<dbReference type="GO" id="GO:0005759">
    <property type="term" value="C:mitochondrial matrix"/>
    <property type="evidence" value="ECO:0007669"/>
    <property type="project" value="TreeGrafter"/>
</dbReference>
<dbReference type="GO" id="GO:0003842">
    <property type="term" value="F:L-glutamate gamma-semialdehyde dehydrogenase activity"/>
    <property type="evidence" value="ECO:0007669"/>
    <property type="project" value="TreeGrafter"/>
</dbReference>
<dbReference type="InterPro" id="IPR016161">
    <property type="entry name" value="Ald_DH/histidinol_DH"/>
</dbReference>
<gene>
    <name evidence="3" type="ORF">HD556DRAFT_1311182</name>
</gene>
<accession>A0A9P7DEI1</accession>
<dbReference type="Gene3D" id="3.40.309.10">
    <property type="entry name" value="Aldehyde Dehydrogenase, Chain A, domain 2"/>
    <property type="match status" value="1"/>
</dbReference>
<reference evidence="3" key="1">
    <citation type="journal article" date="2020" name="New Phytol.">
        <title>Comparative genomics reveals dynamic genome evolution in host specialist ectomycorrhizal fungi.</title>
        <authorList>
            <person name="Lofgren L.A."/>
            <person name="Nguyen N.H."/>
            <person name="Vilgalys R."/>
            <person name="Ruytinx J."/>
            <person name="Liao H.L."/>
            <person name="Branco S."/>
            <person name="Kuo A."/>
            <person name="LaButti K."/>
            <person name="Lipzen A."/>
            <person name="Andreopoulos W."/>
            <person name="Pangilinan J."/>
            <person name="Riley R."/>
            <person name="Hundley H."/>
            <person name="Na H."/>
            <person name="Barry K."/>
            <person name="Grigoriev I.V."/>
            <person name="Stajich J.E."/>
            <person name="Kennedy P.G."/>
        </authorList>
    </citation>
    <scope>NUCLEOTIDE SEQUENCE</scope>
    <source>
        <strain evidence="3">S12</strain>
    </source>
</reference>
<evidence type="ECO:0000313" key="4">
    <source>
        <dbReference type="Proteomes" id="UP000719766"/>
    </source>
</evidence>
<evidence type="ECO:0000256" key="2">
    <source>
        <dbReference type="ARBA" id="ARBA00023027"/>
    </source>
</evidence>
<dbReference type="GeneID" id="64594276"/>
<dbReference type="RefSeq" id="XP_041156635.1">
    <property type="nucleotide sequence ID" value="XM_041300512.1"/>
</dbReference>
<dbReference type="EMBL" id="JABBWE010000057">
    <property type="protein sequence ID" value="KAG1789587.1"/>
    <property type="molecule type" value="Genomic_DNA"/>
</dbReference>
<dbReference type="GO" id="GO:0010133">
    <property type="term" value="P:L-proline catabolic process to L-glutamate"/>
    <property type="evidence" value="ECO:0007669"/>
    <property type="project" value="TreeGrafter"/>
</dbReference>
<dbReference type="Proteomes" id="UP000719766">
    <property type="component" value="Unassembled WGS sequence"/>
</dbReference>
<protein>
    <submittedName>
        <fullName evidence="3">Uncharacterized protein</fullName>
    </submittedName>
</protein>
<sequence>MRTKCLFDVQLQLSCTLNVKSGYLGLVKEDIIKHLATELNVPDHQTSHELSRVLDRGREASSCHGALQERNPNDSVYTGIEDPVVLYGSRHPSGVTWVNKAKDEGGDVLIRGTGDDSKGYFMQPTIILTKDPESITMKEDIWSCHRCNGFLFENTVYVYDDTNYEKTLELINNTLPYALIGSMRVALQISAMHRKALLTPTNKLRNTAGNVYYHEECAGAVVGQQPFGGG</sequence>
<dbReference type="InterPro" id="IPR050485">
    <property type="entry name" value="Proline_metab_enzyme"/>
</dbReference>
<keyword evidence="1" id="KW-0560">Oxidoreductase</keyword>
<dbReference type="OrthoDB" id="5322683at2759"/>
<dbReference type="PANTHER" id="PTHR42862">
    <property type="entry name" value="DELTA-1-PYRROLINE-5-CARBOXYLATE DEHYDROGENASE 1, ISOFORM A-RELATED"/>
    <property type="match status" value="1"/>
</dbReference>
<keyword evidence="4" id="KW-1185">Reference proteome</keyword>